<dbReference type="PROSITE" id="PS51462">
    <property type="entry name" value="NUDIX"/>
    <property type="match status" value="1"/>
</dbReference>
<comment type="similarity">
    <text evidence="2 5">Belongs to the Nudix hydrolase family.</text>
</comment>
<organism evidence="7 8">
    <name type="scientific">Micromonospora pisi</name>
    <dbReference type="NCBI Taxonomy" id="589240"/>
    <lineage>
        <taxon>Bacteria</taxon>
        <taxon>Bacillati</taxon>
        <taxon>Actinomycetota</taxon>
        <taxon>Actinomycetes</taxon>
        <taxon>Micromonosporales</taxon>
        <taxon>Micromonosporaceae</taxon>
        <taxon>Micromonospora</taxon>
    </lineage>
</organism>
<proteinExistence type="inferred from homology"/>
<accession>A0A495JLN8</accession>
<sequence>MTTPADDYIASLPRKRMSSAVLFRDPDGDRILLVEPVYKDDWELPGGAIEADESPYQAAIRELTEELGLSVTPGRLLVVDWVPPKPGRTDGVMFVYDGGQLDPARTSQITLPADELRSWAWSTPDEAERRLSPLLARRAAAALLAVTQGTTLYLEDGNPIV</sequence>
<evidence type="ECO:0000256" key="2">
    <source>
        <dbReference type="ARBA" id="ARBA00005582"/>
    </source>
</evidence>
<dbReference type="InterPro" id="IPR020084">
    <property type="entry name" value="NUDIX_hydrolase_CS"/>
</dbReference>
<evidence type="ECO:0000256" key="1">
    <source>
        <dbReference type="ARBA" id="ARBA00001946"/>
    </source>
</evidence>
<dbReference type="Gene3D" id="3.90.79.10">
    <property type="entry name" value="Nucleoside Triphosphate Pyrophosphohydrolase"/>
    <property type="match status" value="1"/>
</dbReference>
<evidence type="ECO:0000313" key="8">
    <source>
        <dbReference type="Proteomes" id="UP000277671"/>
    </source>
</evidence>
<evidence type="ECO:0000256" key="5">
    <source>
        <dbReference type="RuleBase" id="RU003476"/>
    </source>
</evidence>
<evidence type="ECO:0000256" key="4">
    <source>
        <dbReference type="ARBA" id="ARBA00022842"/>
    </source>
</evidence>
<feature type="domain" description="Nudix hydrolase" evidence="6">
    <location>
        <begin position="13"/>
        <end position="144"/>
    </location>
</feature>
<evidence type="ECO:0000313" key="7">
    <source>
        <dbReference type="EMBL" id="RKR89575.1"/>
    </source>
</evidence>
<dbReference type="CDD" id="cd18876">
    <property type="entry name" value="NUDIX_Hydrolase"/>
    <property type="match status" value="1"/>
</dbReference>
<dbReference type="SUPFAM" id="SSF55811">
    <property type="entry name" value="Nudix"/>
    <property type="match status" value="1"/>
</dbReference>
<comment type="caution">
    <text evidence="7">The sequence shown here is derived from an EMBL/GenBank/DDBJ whole genome shotgun (WGS) entry which is preliminary data.</text>
</comment>
<protein>
    <submittedName>
        <fullName evidence="7">ADP-ribose pyrophosphatase YjhB (NUDIX family)</fullName>
    </submittedName>
</protein>
<gene>
    <name evidence="7" type="ORF">BDK92_3930</name>
</gene>
<name>A0A495JLN8_9ACTN</name>
<evidence type="ECO:0000259" key="6">
    <source>
        <dbReference type="PROSITE" id="PS51462"/>
    </source>
</evidence>
<dbReference type="EMBL" id="RBKT01000001">
    <property type="protein sequence ID" value="RKR89575.1"/>
    <property type="molecule type" value="Genomic_DNA"/>
</dbReference>
<dbReference type="AlphaFoldDB" id="A0A495JLN8"/>
<dbReference type="Proteomes" id="UP000277671">
    <property type="component" value="Unassembled WGS sequence"/>
</dbReference>
<dbReference type="RefSeq" id="WP_342775832.1">
    <property type="nucleotide sequence ID" value="NZ_RBKT01000001.1"/>
</dbReference>
<dbReference type="InterPro" id="IPR020476">
    <property type="entry name" value="Nudix_hydrolase"/>
</dbReference>
<dbReference type="PRINTS" id="PR00502">
    <property type="entry name" value="NUDIXFAMILY"/>
</dbReference>
<dbReference type="InterPro" id="IPR015797">
    <property type="entry name" value="NUDIX_hydrolase-like_dom_sf"/>
</dbReference>
<dbReference type="GO" id="GO:0016787">
    <property type="term" value="F:hydrolase activity"/>
    <property type="evidence" value="ECO:0007669"/>
    <property type="project" value="UniProtKB-KW"/>
</dbReference>
<dbReference type="PROSITE" id="PS00893">
    <property type="entry name" value="NUDIX_BOX"/>
    <property type="match status" value="1"/>
</dbReference>
<keyword evidence="8" id="KW-1185">Reference proteome</keyword>
<dbReference type="Pfam" id="PF00293">
    <property type="entry name" value="NUDIX"/>
    <property type="match status" value="1"/>
</dbReference>
<keyword evidence="4" id="KW-0460">Magnesium</keyword>
<reference evidence="7 8" key="1">
    <citation type="submission" date="2018-10" db="EMBL/GenBank/DDBJ databases">
        <title>Sequencing the genomes of 1000 actinobacteria strains.</title>
        <authorList>
            <person name="Klenk H.-P."/>
        </authorList>
    </citation>
    <scope>NUCLEOTIDE SEQUENCE [LARGE SCALE GENOMIC DNA]</scope>
    <source>
        <strain evidence="7 8">DSM 45175</strain>
    </source>
</reference>
<evidence type="ECO:0000256" key="3">
    <source>
        <dbReference type="ARBA" id="ARBA00022801"/>
    </source>
</evidence>
<dbReference type="InterPro" id="IPR000086">
    <property type="entry name" value="NUDIX_hydrolase_dom"/>
</dbReference>
<comment type="cofactor">
    <cofactor evidence="1">
        <name>Mg(2+)</name>
        <dbReference type="ChEBI" id="CHEBI:18420"/>
    </cofactor>
</comment>
<dbReference type="PANTHER" id="PTHR43046:SF12">
    <property type="entry name" value="GDP-MANNOSE MANNOSYL HYDROLASE"/>
    <property type="match status" value="1"/>
</dbReference>
<keyword evidence="3 5" id="KW-0378">Hydrolase</keyword>
<dbReference type="PANTHER" id="PTHR43046">
    <property type="entry name" value="GDP-MANNOSE MANNOSYL HYDROLASE"/>
    <property type="match status" value="1"/>
</dbReference>